<proteinExistence type="predicted"/>
<name>A0A7X0SU96_9BACL</name>
<evidence type="ECO:0000313" key="3">
    <source>
        <dbReference type="Proteomes" id="UP000564644"/>
    </source>
</evidence>
<dbReference type="Gene3D" id="3.90.1340.10">
    <property type="entry name" value="Phage tail collar domain"/>
    <property type="match status" value="1"/>
</dbReference>
<feature type="domain" description="Phage tail collar" evidence="1">
    <location>
        <begin position="7"/>
        <end position="62"/>
    </location>
</feature>
<evidence type="ECO:0000313" key="2">
    <source>
        <dbReference type="EMBL" id="MBB6735254.1"/>
    </source>
</evidence>
<dbReference type="AlphaFoldDB" id="A0A7X0SU96"/>
<dbReference type="Pfam" id="PF07484">
    <property type="entry name" value="Collar"/>
    <property type="match status" value="1"/>
</dbReference>
<dbReference type="EMBL" id="JACJVO010000046">
    <property type="protein sequence ID" value="MBB6735254.1"/>
    <property type="molecule type" value="Genomic_DNA"/>
</dbReference>
<protein>
    <submittedName>
        <fullName evidence="2">Phage tail protein</fullName>
    </submittedName>
</protein>
<comment type="caution">
    <text evidence="2">The sequence shown here is derived from an EMBL/GenBank/DDBJ whole genome shotgun (WGS) entry which is preliminary data.</text>
</comment>
<keyword evidence="3" id="KW-1185">Reference proteome</keyword>
<accession>A0A7X0SU96</accession>
<gene>
    <name evidence="2" type="ORF">H7C18_30510</name>
</gene>
<dbReference type="SUPFAM" id="SSF88874">
    <property type="entry name" value="Receptor-binding domain of short tail fibre protein gp12"/>
    <property type="match status" value="1"/>
</dbReference>
<reference evidence="2 3" key="1">
    <citation type="submission" date="2020-08" db="EMBL/GenBank/DDBJ databases">
        <title>Cohnella phylogeny.</title>
        <authorList>
            <person name="Dunlap C."/>
        </authorList>
    </citation>
    <scope>NUCLEOTIDE SEQUENCE [LARGE SCALE GENOMIC DNA]</scope>
    <source>
        <strain evidence="2 3">CBP 2801</strain>
    </source>
</reference>
<organism evidence="2 3">
    <name type="scientific">Cohnella zeiphila</name>
    <dbReference type="NCBI Taxonomy" id="2761120"/>
    <lineage>
        <taxon>Bacteria</taxon>
        <taxon>Bacillati</taxon>
        <taxon>Bacillota</taxon>
        <taxon>Bacilli</taxon>
        <taxon>Bacillales</taxon>
        <taxon>Paenibacillaceae</taxon>
        <taxon>Cohnella</taxon>
    </lineage>
</organism>
<dbReference type="InterPro" id="IPR011083">
    <property type="entry name" value="Phage_tail_collar_dom"/>
</dbReference>
<evidence type="ECO:0000259" key="1">
    <source>
        <dbReference type="Pfam" id="PF07484"/>
    </source>
</evidence>
<dbReference type="InterPro" id="IPR037053">
    <property type="entry name" value="Phage_tail_collar_dom_sf"/>
</dbReference>
<dbReference type="RefSeq" id="WP_185132911.1">
    <property type="nucleotide sequence ID" value="NZ_JACJVO010000046.1"/>
</dbReference>
<dbReference type="Proteomes" id="UP000564644">
    <property type="component" value="Unassembled WGS sequence"/>
</dbReference>
<sequence length="178" mass="18205">MANAFIGEIRAFGGSTVPNGWAPCNGQLLNVDDCPKLFAVIGNTYGGDGKTEFALPDLTAQAPMGAGSGEGLTPRQAGQAVGEATVALQIAEIPSHGHTAMAVSEIGDWTDPTNGFWAEGAAVGRPPEQPLLYGGVPNVGMSPEAIATAGGNQPHNNMQPYVAMNFMICLEGDVPTPA</sequence>